<feature type="region of interest" description="Disordered" evidence="1">
    <location>
        <begin position="1"/>
        <end position="27"/>
    </location>
</feature>
<dbReference type="AlphaFoldDB" id="A0A834TPA8"/>
<reference evidence="3" key="1">
    <citation type="submission" date="2020-09" db="EMBL/GenBank/DDBJ databases">
        <title>Genome-Enabled Discovery of Anthraquinone Biosynthesis in Senna tora.</title>
        <authorList>
            <person name="Kang S.-H."/>
            <person name="Pandey R.P."/>
            <person name="Lee C.-M."/>
            <person name="Sim J.-S."/>
            <person name="Jeong J.-T."/>
            <person name="Choi B.-S."/>
            <person name="Jung M."/>
            <person name="Ginzburg D."/>
            <person name="Zhao K."/>
            <person name="Won S.Y."/>
            <person name="Oh T.-J."/>
            <person name="Yu Y."/>
            <person name="Kim N.-H."/>
            <person name="Lee O.R."/>
            <person name="Lee T.-H."/>
            <person name="Bashyal P."/>
            <person name="Kim T.-S."/>
            <person name="Lee W.-H."/>
            <person name="Kawkins C."/>
            <person name="Kim C.-K."/>
            <person name="Kim J.S."/>
            <person name="Ahn B.O."/>
            <person name="Rhee S.Y."/>
            <person name="Sohng J.K."/>
        </authorList>
    </citation>
    <scope>NUCLEOTIDE SEQUENCE</scope>
    <source>
        <tissue evidence="3">Leaf</tissue>
    </source>
</reference>
<dbReference type="EMBL" id="JAAIUW010000006">
    <property type="protein sequence ID" value="KAF7825204.1"/>
    <property type="molecule type" value="Genomic_DNA"/>
</dbReference>
<evidence type="ECO:0000259" key="2">
    <source>
        <dbReference type="Pfam" id="PF14244"/>
    </source>
</evidence>
<feature type="domain" description="Retrotransposon Copia-like N-terminal" evidence="2">
    <location>
        <begin position="32"/>
        <end position="78"/>
    </location>
</feature>
<name>A0A834TPA8_9FABA</name>
<sequence>MADTGNDGKMIANPDTETKNLDETNGGWVLQNSDQPGMTLVASQLIGPNYLSWSLAVKTALEAKDKLGFVDGSIKEPEDPVEHKRWKPVDSMVKSWLTNSLTKDLSETFMFCNSVKELCANIAERYSVSNDKTCPKMHMWNKRLDEQDSDIKLVQFLIGLHLMYDALRGQILNLDPLPSVNKAFSKVVRQEIQKEVNLAFNNVESSVMMVNTCGRKTEDKKADKAGKYCDHCNQNGHTQESCFKIIGFPERYKDLKEQKKKAGKKVGNAANMVADTPIDFVKDKQNIDFSGVLTTLQEIAKVVKNKAEEQANFANLSEFADGSTKHVKMMGSVVINSDIKLIDDQRTRKTLIEGKVAGNLYVLRQTNIVERIGNCISSTRSSTCNHANHNIASDVILWHHKLGHAAIDTIKHVDGSGINIVDTSSLDPICELSETRQGKKMGEGDSAELETVRKEKAVSDAIYDLSGSENRHEEDLSVDGEDQQQDGEDLSEEGTRELELQNRPSILIQEQSPNNNIEQVETQEQNLSIEVEDHIASSRDPKRVI</sequence>
<organism evidence="3 4">
    <name type="scientific">Senna tora</name>
    <dbReference type="NCBI Taxonomy" id="362788"/>
    <lineage>
        <taxon>Eukaryota</taxon>
        <taxon>Viridiplantae</taxon>
        <taxon>Streptophyta</taxon>
        <taxon>Embryophyta</taxon>
        <taxon>Tracheophyta</taxon>
        <taxon>Spermatophyta</taxon>
        <taxon>Magnoliopsida</taxon>
        <taxon>eudicotyledons</taxon>
        <taxon>Gunneridae</taxon>
        <taxon>Pentapetalae</taxon>
        <taxon>rosids</taxon>
        <taxon>fabids</taxon>
        <taxon>Fabales</taxon>
        <taxon>Fabaceae</taxon>
        <taxon>Caesalpinioideae</taxon>
        <taxon>Cassia clade</taxon>
        <taxon>Senna</taxon>
    </lineage>
</organism>
<evidence type="ECO:0000256" key="1">
    <source>
        <dbReference type="SAM" id="MobiDB-lite"/>
    </source>
</evidence>
<dbReference type="PANTHER" id="PTHR37610">
    <property type="entry name" value="CCHC-TYPE DOMAIN-CONTAINING PROTEIN"/>
    <property type="match status" value="1"/>
</dbReference>
<feature type="compositionally biased region" description="Acidic residues" evidence="1">
    <location>
        <begin position="476"/>
        <end position="492"/>
    </location>
</feature>
<evidence type="ECO:0000313" key="3">
    <source>
        <dbReference type="EMBL" id="KAF7825204.1"/>
    </source>
</evidence>
<dbReference type="Proteomes" id="UP000634136">
    <property type="component" value="Unassembled WGS sequence"/>
</dbReference>
<feature type="compositionally biased region" description="Polar residues" evidence="1">
    <location>
        <begin position="502"/>
        <end position="519"/>
    </location>
</feature>
<dbReference type="Pfam" id="PF14244">
    <property type="entry name" value="Retrotran_gag_3"/>
    <property type="match status" value="1"/>
</dbReference>
<gene>
    <name evidence="3" type="ORF">G2W53_016368</name>
</gene>
<dbReference type="OrthoDB" id="93351at2759"/>
<dbReference type="PANTHER" id="PTHR37610:SF40">
    <property type="entry name" value="OS01G0909600 PROTEIN"/>
    <property type="match status" value="1"/>
</dbReference>
<feature type="region of interest" description="Disordered" evidence="1">
    <location>
        <begin position="463"/>
        <end position="519"/>
    </location>
</feature>
<keyword evidence="4" id="KW-1185">Reference proteome</keyword>
<proteinExistence type="predicted"/>
<accession>A0A834TPA8</accession>
<protein>
    <recommendedName>
        <fullName evidence="2">Retrotransposon Copia-like N-terminal domain-containing protein</fullName>
    </recommendedName>
</protein>
<comment type="caution">
    <text evidence="3">The sequence shown here is derived from an EMBL/GenBank/DDBJ whole genome shotgun (WGS) entry which is preliminary data.</text>
</comment>
<dbReference type="InterPro" id="IPR029472">
    <property type="entry name" value="Copia-like_N"/>
</dbReference>
<evidence type="ECO:0000313" key="4">
    <source>
        <dbReference type="Proteomes" id="UP000634136"/>
    </source>
</evidence>